<dbReference type="Gene3D" id="3.30.420.10">
    <property type="entry name" value="Ribonuclease H-like superfamily/Ribonuclease H"/>
    <property type="match status" value="1"/>
</dbReference>
<feature type="compositionally biased region" description="Basic residues" evidence="9">
    <location>
        <begin position="832"/>
        <end position="852"/>
    </location>
</feature>
<evidence type="ECO:0000256" key="4">
    <source>
        <dbReference type="ARBA" id="ARBA00022801"/>
    </source>
</evidence>
<dbReference type="InterPro" id="IPR012337">
    <property type="entry name" value="RNaseH-like_sf"/>
</dbReference>
<evidence type="ECO:0000256" key="2">
    <source>
        <dbReference type="ARBA" id="ARBA00022552"/>
    </source>
</evidence>
<feature type="region of interest" description="Disordered" evidence="9">
    <location>
        <begin position="663"/>
        <end position="852"/>
    </location>
</feature>
<dbReference type="InterPro" id="IPR045092">
    <property type="entry name" value="Rrp6-like"/>
</dbReference>
<evidence type="ECO:0000313" key="12">
    <source>
        <dbReference type="Proteomes" id="UP000761534"/>
    </source>
</evidence>
<feature type="compositionally biased region" description="Basic and acidic residues" evidence="9">
    <location>
        <begin position="688"/>
        <end position="704"/>
    </location>
</feature>
<dbReference type="GO" id="GO:0005730">
    <property type="term" value="C:nucleolus"/>
    <property type="evidence" value="ECO:0007669"/>
    <property type="project" value="TreeGrafter"/>
</dbReference>
<dbReference type="GO" id="GO:0071036">
    <property type="term" value="P:nuclear polyadenylation-dependent snoRNA catabolic process"/>
    <property type="evidence" value="ECO:0007669"/>
    <property type="project" value="TreeGrafter"/>
</dbReference>
<feature type="compositionally biased region" description="Polar residues" evidence="9">
    <location>
        <begin position="769"/>
        <end position="780"/>
    </location>
</feature>
<feature type="compositionally biased region" description="Basic residues" evidence="9">
    <location>
        <begin position="737"/>
        <end position="748"/>
    </location>
</feature>
<evidence type="ECO:0000256" key="7">
    <source>
        <dbReference type="ARBA" id="ARBA00023242"/>
    </source>
</evidence>
<keyword evidence="7" id="KW-0539">Nucleus</keyword>
<dbReference type="GO" id="GO:0071039">
    <property type="term" value="P:nuclear polyadenylation-dependent CUT catabolic process"/>
    <property type="evidence" value="ECO:0007669"/>
    <property type="project" value="TreeGrafter"/>
</dbReference>
<dbReference type="InterPro" id="IPR002121">
    <property type="entry name" value="HRDC_dom"/>
</dbReference>
<feature type="domain" description="HRDC" evidence="10">
    <location>
        <begin position="457"/>
        <end position="537"/>
    </location>
</feature>
<comment type="subcellular location">
    <subcellularLocation>
        <location evidence="1">Nucleus</location>
    </subcellularLocation>
</comment>
<gene>
    <name evidence="11" type="ORF">TRICI_000234</name>
</gene>
<sequence length="852" mass="98407">MNTGMSNFDEKSKPVFGSLVSTIRTASQLAAQDISFYKTLDRDLSQSVEKCSDRLLQLINRMVQTTIDHGEELEEFNDLDELQEHWKAVGGVLDGLFEKTDIALDELKRQKGSAHKIEVNAKEENGDLKSLGQRNERVVMHSKDLDKPQEKFKRKVNNSADVPFKPLLTSKPHALESLEESMQMVQGDHEDSTAMERDDVGDEDEGPKKIDRPHYKQPYKHEIENQEYPPMKVTEPIPYKDWDENPVIYVDNQEKLNAMIKDLQKSKEIAVDLEHHDYRSFQGIVCLMQISNREKDWIVDTLDLRDELEALNVVFADPKIVKVLHGAFMDIIWLQRDFGLYIVSLFDTYCASKALNLKKHSLAYLLENYAKFQTSKEYQRADWRVRPIPERMLGYARADTHFLLYIYDILRNNLLEKQKMEKVLADSRDVAKQRYETPGYTDKKSGIKSSLAKYAFTPGQKVVYESLYDWRDSVARQHDESVRYVMPNHFMANLCYTMPDTVTGVLGSSNGLTAHIRSGAKDIAKVIEQAKKKIESMGELLEPDVKENTNVDEDDDESWFERIEANYAAYEREFTRAFNRQQDLFNTKRMKKAYGRLFKEKAVFFEGTLDEQFSDQDVDMDVSPDSLTARKELIRNKLNLYVPLPPVTAEPYVEAEEVPNDFESIANQRFIPSTDNTQPEYEEEESSKEDTDKNTREPSPRADEIVLPEGPHNPNKRKSEEFDDIDEMDAAMLTSKERRKAKRRKLRLMKQEEIAKMKEVTQEDAGKHQPSTNNDQQQSEPFVEAFDYSNASSVLENPNNKHEKKANKKDKKNNKDKPSFDPYAANENAPKGARKKAKKNAGVKSLTFKKKK</sequence>
<dbReference type="GO" id="GO:0000166">
    <property type="term" value="F:nucleotide binding"/>
    <property type="evidence" value="ECO:0007669"/>
    <property type="project" value="InterPro"/>
</dbReference>
<organism evidence="11 12">
    <name type="scientific">Trichomonascus ciferrii</name>
    <dbReference type="NCBI Taxonomy" id="44093"/>
    <lineage>
        <taxon>Eukaryota</taxon>
        <taxon>Fungi</taxon>
        <taxon>Dikarya</taxon>
        <taxon>Ascomycota</taxon>
        <taxon>Saccharomycotina</taxon>
        <taxon>Dipodascomycetes</taxon>
        <taxon>Dipodascales</taxon>
        <taxon>Trichomonascaceae</taxon>
        <taxon>Trichomonascus</taxon>
        <taxon>Trichomonascus ciferrii complex</taxon>
    </lineage>
</organism>
<dbReference type="CDD" id="cd06147">
    <property type="entry name" value="Rrp6p_like_exo"/>
    <property type="match status" value="1"/>
</dbReference>
<dbReference type="InterPro" id="IPR010997">
    <property type="entry name" value="HRDC-like_sf"/>
</dbReference>
<dbReference type="PROSITE" id="PS50967">
    <property type="entry name" value="HRDC"/>
    <property type="match status" value="1"/>
</dbReference>
<keyword evidence="4" id="KW-0378">Hydrolase</keyword>
<comment type="caution">
    <text evidence="11">The sequence shown here is derived from an EMBL/GenBank/DDBJ whole genome shotgun (WGS) entry which is preliminary data.</text>
</comment>
<dbReference type="GO" id="GO:0003727">
    <property type="term" value="F:single-stranded RNA binding"/>
    <property type="evidence" value="ECO:0007669"/>
    <property type="project" value="TreeGrafter"/>
</dbReference>
<dbReference type="SMART" id="SM00474">
    <property type="entry name" value="35EXOc"/>
    <property type="match status" value="1"/>
</dbReference>
<dbReference type="GO" id="GO:0000176">
    <property type="term" value="C:nuclear exosome (RNase complex)"/>
    <property type="evidence" value="ECO:0007669"/>
    <property type="project" value="InterPro"/>
</dbReference>
<evidence type="ECO:0000256" key="6">
    <source>
        <dbReference type="ARBA" id="ARBA00022839"/>
    </source>
</evidence>
<feature type="compositionally biased region" description="Basic and acidic residues" evidence="9">
    <location>
        <begin position="187"/>
        <end position="198"/>
    </location>
</feature>
<evidence type="ECO:0000256" key="5">
    <source>
        <dbReference type="ARBA" id="ARBA00022835"/>
    </source>
</evidence>
<keyword evidence="12" id="KW-1185">Reference proteome</keyword>
<dbReference type="GO" id="GO:0071040">
    <property type="term" value="P:nuclear polyadenylation-dependent antisense transcript catabolic process"/>
    <property type="evidence" value="ECO:0007669"/>
    <property type="project" value="TreeGrafter"/>
</dbReference>
<dbReference type="GO" id="GO:0000175">
    <property type="term" value="F:3'-5'-RNA exonuclease activity"/>
    <property type="evidence" value="ECO:0007669"/>
    <property type="project" value="InterPro"/>
</dbReference>
<dbReference type="InterPro" id="IPR036397">
    <property type="entry name" value="RNaseH_sf"/>
</dbReference>
<proteinExistence type="inferred from homology"/>
<dbReference type="Pfam" id="PF01612">
    <property type="entry name" value="DNA_pol_A_exo1"/>
    <property type="match status" value="1"/>
</dbReference>
<dbReference type="PANTHER" id="PTHR12124:SF47">
    <property type="entry name" value="EXOSOME COMPONENT 10"/>
    <property type="match status" value="1"/>
</dbReference>
<dbReference type="GO" id="GO:0071035">
    <property type="term" value="P:nuclear polyadenylation-dependent rRNA catabolic process"/>
    <property type="evidence" value="ECO:0007669"/>
    <property type="project" value="TreeGrafter"/>
</dbReference>
<comment type="similarity">
    <text evidence="8">Belongs to the exosome component 10/RRP6 family.</text>
</comment>
<evidence type="ECO:0000256" key="8">
    <source>
        <dbReference type="ARBA" id="ARBA00043957"/>
    </source>
</evidence>
<dbReference type="SMART" id="SM00341">
    <property type="entry name" value="HRDC"/>
    <property type="match status" value="1"/>
</dbReference>
<dbReference type="SUPFAM" id="SSF47819">
    <property type="entry name" value="HRDC-like"/>
    <property type="match status" value="1"/>
</dbReference>
<dbReference type="VEuPathDB" id="FungiDB:TRICI_000234"/>
<dbReference type="Proteomes" id="UP000761534">
    <property type="component" value="Unassembled WGS sequence"/>
</dbReference>
<evidence type="ECO:0000256" key="9">
    <source>
        <dbReference type="SAM" id="MobiDB-lite"/>
    </source>
</evidence>
<keyword evidence="6" id="KW-0269">Exonuclease</keyword>
<feature type="compositionally biased region" description="Basic residues" evidence="9">
    <location>
        <begin position="802"/>
        <end position="812"/>
    </location>
</feature>
<dbReference type="GO" id="GO:0071038">
    <property type="term" value="P:TRAMP-dependent tRNA surveillance pathway"/>
    <property type="evidence" value="ECO:0007669"/>
    <property type="project" value="TreeGrafter"/>
</dbReference>
<dbReference type="InterPro" id="IPR012588">
    <property type="entry name" value="Exosome-assoc_fac_Rrp6_N"/>
</dbReference>
<dbReference type="InterPro" id="IPR044876">
    <property type="entry name" value="HRDC_dom_sf"/>
</dbReference>
<accession>A0A642VE31</accession>
<dbReference type="Gene3D" id="1.10.150.80">
    <property type="entry name" value="HRDC domain"/>
    <property type="match status" value="1"/>
</dbReference>
<name>A0A642VE31_9ASCO</name>
<evidence type="ECO:0000259" key="10">
    <source>
        <dbReference type="PROSITE" id="PS50967"/>
    </source>
</evidence>
<keyword evidence="3" id="KW-0540">Nuclease</keyword>
<reference evidence="11" key="1">
    <citation type="journal article" date="2019" name="G3 (Bethesda)">
        <title>Genome Assemblies of Two Rare Opportunistic Yeast Pathogens: Diutina rugosa (syn. Candida rugosa) and Trichomonascus ciferrii (syn. Candida ciferrii).</title>
        <authorList>
            <person name="Mixao V."/>
            <person name="Saus E."/>
            <person name="Hansen A.P."/>
            <person name="Lass-Florl C."/>
            <person name="Gabaldon T."/>
        </authorList>
    </citation>
    <scope>NUCLEOTIDE SEQUENCE</scope>
    <source>
        <strain evidence="11">CBS 4856</strain>
    </source>
</reference>
<feature type="region of interest" description="Disordered" evidence="9">
    <location>
        <begin position="185"/>
        <end position="213"/>
    </location>
</feature>
<dbReference type="GO" id="GO:0071044">
    <property type="term" value="P:histone mRNA catabolic process"/>
    <property type="evidence" value="ECO:0007669"/>
    <property type="project" value="TreeGrafter"/>
</dbReference>
<dbReference type="OrthoDB" id="2250022at2759"/>
<keyword evidence="5" id="KW-0271">Exosome</keyword>
<feature type="compositionally biased region" description="Basic and acidic residues" evidence="9">
    <location>
        <begin position="749"/>
        <end position="767"/>
    </location>
</feature>
<evidence type="ECO:0000256" key="1">
    <source>
        <dbReference type="ARBA" id="ARBA00004123"/>
    </source>
</evidence>
<dbReference type="InterPro" id="IPR002562">
    <property type="entry name" value="3'-5'_exonuclease_dom"/>
</dbReference>
<keyword evidence="2" id="KW-0698">rRNA processing</keyword>
<dbReference type="GO" id="GO:0000467">
    <property type="term" value="P:exonucleolytic trimming to generate mature 3'-end of 5.8S rRNA from tricistronic rRNA transcript (SSU-rRNA, 5.8S rRNA, LSU-rRNA)"/>
    <property type="evidence" value="ECO:0007669"/>
    <property type="project" value="InterPro"/>
</dbReference>
<dbReference type="Pfam" id="PF08066">
    <property type="entry name" value="PMC2NT"/>
    <property type="match status" value="1"/>
</dbReference>
<dbReference type="Pfam" id="PF00570">
    <property type="entry name" value="HRDC"/>
    <property type="match status" value="1"/>
</dbReference>
<evidence type="ECO:0000313" key="11">
    <source>
        <dbReference type="EMBL" id="KAA8917633.1"/>
    </source>
</evidence>
<dbReference type="GO" id="GO:0071051">
    <property type="term" value="P:poly(A)-dependent snoRNA 3'-end processing"/>
    <property type="evidence" value="ECO:0007669"/>
    <property type="project" value="TreeGrafter"/>
</dbReference>
<feature type="compositionally biased region" description="Polar residues" evidence="9">
    <location>
        <begin position="665"/>
        <end position="679"/>
    </location>
</feature>
<dbReference type="FunFam" id="3.30.420.10:FF:000059">
    <property type="entry name" value="Exosome complex exonuclease Rrp6"/>
    <property type="match status" value="1"/>
</dbReference>
<dbReference type="GO" id="GO:0071037">
    <property type="term" value="P:nuclear polyadenylation-dependent snRNA catabolic process"/>
    <property type="evidence" value="ECO:0007669"/>
    <property type="project" value="TreeGrafter"/>
</dbReference>
<protein>
    <recommendedName>
        <fullName evidence="10">HRDC domain-containing protein</fullName>
    </recommendedName>
</protein>
<dbReference type="AlphaFoldDB" id="A0A642VE31"/>
<evidence type="ECO:0000256" key="3">
    <source>
        <dbReference type="ARBA" id="ARBA00022722"/>
    </source>
</evidence>
<dbReference type="InterPro" id="IPR049559">
    <property type="entry name" value="Rrp6p-like_exo"/>
</dbReference>
<dbReference type="EMBL" id="SWFS01000024">
    <property type="protein sequence ID" value="KAA8917633.1"/>
    <property type="molecule type" value="Genomic_DNA"/>
</dbReference>
<dbReference type="SUPFAM" id="SSF53098">
    <property type="entry name" value="Ribonuclease H-like"/>
    <property type="match status" value="1"/>
</dbReference>
<dbReference type="PANTHER" id="PTHR12124">
    <property type="entry name" value="POLYMYOSITIS/SCLERODERMA AUTOANTIGEN-RELATED"/>
    <property type="match status" value="1"/>
</dbReference>